<reference evidence="6" key="1">
    <citation type="submission" date="2017-10" db="EMBL/GenBank/DDBJ databases">
        <authorList>
            <person name="Toshchakov S.V."/>
            <person name="Goeva M.A."/>
        </authorList>
    </citation>
    <scope>NUCLEOTIDE SEQUENCE [LARGE SCALE GENOMIC DNA]</scope>
    <source>
        <strain evidence="6">JR1/69-1-13</strain>
    </source>
</reference>
<feature type="signal peptide" evidence="3">
    <location>
        <begin position="1"/>
        <end position="23"/>
    </location>
</feature>
<comment type="caution">
    <text evidence="5">The sequence shown here is derived from an EMBL/GenBank/DDBJ whole genome shotgun (WGS) entry which is preliminary data.</text>
</comment>
<dbReference type="InterPro" id="IPR007379">
    <property type="entry name" value="Tim44-like_dom"/>
</dbReference>
<dbReference type="SUPFAM" id="SSF54427">
    <property type="entry name" value="NTF2-like"/>
    <property type="match status" value="1"/>
</dbReference>
<dbReference type="Gene3D" id="3.10.450.240">
    <property type="match status" value="1"/>
</dbReference>
<evidence type="ECO:0000256" key="1">
    <source>
        <dbReference type="SAM" id="MobiDB-lite"/>
    </source>
</evidence>
<keyword evidence="2" id="KW-0812">Transmembrane</keyword>
<dbReference type="PANTHER" id="PTHR41542">
    <property type="entry name" value="BLL5807 PROTEIN"/>
    <property type="match status" value="1"/>
</dbReference>
<protein>
    <recommendedName>
        <fullName evidence="4">Tim44-like domain-containing protein</fullName>
    </recommendedName>
</protein>
<keyword evidence="2" id="KW-1133">Transmembrane helix</keyword>
<dbReference type="PANTHER" id="PTHR41542:SF1">
    <property type="entry name" value="BLL5807 PROTEIN"/>
    <property type="match status" value="1"/>
</dbReference>
<feature type="transmembrane region" description="Helical" evidence="2">
    <location>
        <begin position="116"/>
        <end position="140"/>
    </location>
</feature>
<feature type="region of interest" description="Disordered" evidence="1">
    <location>
        <begin position="26"/>
        <end position="78"/>
    </location>
</feature>
<dbReference type="Pfam" id="PF04280">
    <property type="entry name" value="Tim44"/>
    <property type="match status" value="1"/>
</dbReference>
<dbReference type="OrthoDB" id="9780873at2"/>
<feature type="compositionally biased region" description="Low complexity" evidence="1">
    <location>
        <begin position="26"/>
        <end position="39"/>
    </location>
</feature>
<name>A0A2U1V721_9PROT</name>
<gene>
    <name evidence="5" type="ORF">CR165_07145</name>
</gene>
<dbReference type="EMBL" id="PDOA01000003">
    <property type="protein sequence ID" value="PWC29700.1"/>
    <property type="molecule type" value="Genomic_DNA"/>
</dbReference>
<dbReference type="RefSeq" id="WP_109516273.1">
    <property type="nucleotide sequence ID" value="NZ_PDOA01000003.1"/>
</dbReference>
<dbReference type="Proteomes" id="UP000245048">
    <property type="component" value="Unassembled WGS sequence"/>
</dbReference>
<dbReference type="AlphaFoldDB" id="A0A2U1V721"/>
<keyword evidence="2" id="KW-0472">Membrane</keyword>
<evidence type="ECO:0000256" key="2">
    <source>
        <dbReference type="SAM" id="Phobius"/>
    </source>
</evidence>
<dbReference type="SMART" id="SM00978">
    <property type="entry name" value="Tim44"/>
    <property type="match status" value="1"/>
</dbReference>
<feature type="chain" id="PRO_5015576305" description="Tim44-like domain-containing protein" evidence="3">
    <location>
        <begin position="24"/>
        <end position="340"/>
    </location>
</feature>
<organism evidence="5 6">
    <name type="scientific">Teichococcus aestuarii</name>
    <dbReference type="NCBI Taxonomy" id="568898"/>
    <lineage>
        <taxon>Bacteria</taxon>
        <taxon>Pseudomonadati</taxon>
        <taxon>Pseudomonadota</taxon>
        <taxon>Alphaproteobacteria</taxon>
        <taxon>Acetobacterales</taxon>
        <taxon>Roseomonadaceae</taxon>
        <taxon>Roseomonas</taxon>
    </lineage>
</organism>
<keyword evidence="3" id="KW-0732">Signal</keyword>
<dbReference type="InterPro" id="IPR032710">
    <property type="entry name" value="NTF2-like_dom_sf"/>
</dbReference>
<sequence>MHGRARFLAALAAFALVLGPALAEARPGGRSSFGSRGSRTFAPPPVTRTAPDAARPMDRTMTQPGQQARPNAAAPGAATATRGGMFGGGFGGALMGGLIGMGIGGLLFGNGLFGGFGGIGSILGLLLQIGLIVLLVRFAIRFFRNRNQPAMAGGPRPGPLHREAQPAARPMGMGGLGGGMASGGMASGGMASGGMGGARPAAPAATPVQLAQSDFQAFEGLLRAVNEAWSRRDPAALSRLTTPEMMGFFSKDWRDLEARGWRNETRDPRLEQGDLAEAWREGDSEYATVAMRFSLVDVTYDAQGRVVEGDPDRRDTATELWTFVRGPAGSWKLSAIQQTG</sequence>
<evidence type="ECO:0000313" key="5">
    <source>
        <dbReference type="EMBL" id="PWC29700.1"/>
    </source>
</evidence>
<keyword evidence="6" id="KW-1185">Reference proteome</keyword>
<feature type="transmembrane region" description="Helical" evidence="2">
    <location>
        <begin position="90"/>
        <end position="109"/>
    </location>
</feature>
<evidence type="ECO:0000256" key="3">
    <source>
        <dbReference type="SAM" id="SignalP"/>
    </source>
</evidence>
<feature type="domain" description="Tim44-like" evidence="4">
    <location>
        <begin position="201"/>
        <end position="338"/>
    </location>
</feature>
<accession>A0A2U1V721</accession>
<proteinExistence type="predicted"/>
<evidence type="ECO:0000259" key="4">
    <source>
        <dbReference type="SMART" id="SM00978"/>
    </source>
</evidence>
<feature type="compositionally biased region" description="Low complexity" evidence="1">
    <location>
        <begin position="63"/>
        <end position="78"/>
    </location>
</feature>
<evidence type="ECO:0000313" key="6">
    <source>
        <dbReference type="Proteomes" id="UP000245048"/>
    </source>
</evidence>